<dbReference type="PRINTS" id="PR00725">
    <property type="entry name" value="DADACBPTASE1"/>
</dbReference>
<dbReference type="Pfam" id="PF00768">
    <property type="entry name" value="Peptidase_S11"/>
    <property type="match status" value="1"/>
</dbReference>
<dbReference type="Proteomes" id="UP001596107">
    <property type="component" value="Unassembled WGS sequence"/>
</dbReference>
<protein>
    <submittedName>
        <fullName evidence="9">Serine hydrolase</fullName>
    </submittedName>
</protein>
<dbReference type="InterPro" id="IPR007730">
    <property type="entry name" value="SPOR-like_dom"/>
</dbReference>
<dbReference type="InterPro" id="IPR012338">
    <property type="entry name" value="Beta-lactam/transpept-like"/>
</dbReference>
<dbReference type="Pfam" id="PF05036">
    <property type="entry name" value="SPOR"/>
    <property type="match status" value="1"/>
</dbReference>
<sequence length="453" mass="48244">MGVIVRQALLGRANLVRLSSRILTALFISGIVMLGAAEEASANAKYAGIVMDAKTGKVLYESSADAPRYPASLTKMMTAYMIFEALSTGRISKETRIPVSRNAAAEPPTNIALRPGDSLTVDQAIRALVTRSANDAATAVAEFLGGSESKFASMMTAKARQLGMSRTTFKNAHGLPNSEQKTTARDMAKLSIALREHYPQYYSYFQTTSFTYKKRRYGNHNRLLGRVKGVDGIKTGYTRASGFNLASSVQANGRSIVAVVMGGRTSRSRDAHMADLISRYLNKGSTGRDRMLIAKAPGGARTALAAMIPGKQVPLPTERPEVDTLTAYAPEQPVKAAAIVTASVPRPTAPVAAVDPMPTASTEPEAQGASSIGGWVIQVASMPSEDEALMFLAETEKKAGTVLASAVPITETFEKGGVTYHRARFVGFASKSDAWGACASLKKKSISCYAVQQ</sequence>
<gene>
    <name evidence="9" type="ORF">ACFPOD_00240</name>
</gene>
<evidence type="ECO:0000259" key="8">
    <source>
        <dbReference type="PROSITE" id="PS51724"/>
    </source>
</evidence>
<name>A0ABW0T2I1_9HYPH</name>
<evidence type="ECO:0000256" key="4">
    <source>
        <dbReference type="ARBA" id="ARBA00022960"/>
    </source>
</evidence>
<comment type="caution">
    <text evidence="9">The sequence shown here is derived from an EMBL/GenBank/DDBJ whole genome shotgun (WGS) entry which is preliminary data.</text>
</comment>
<dbReference type="InterPro" id="IPR001967">
    <property type="entry name" value="Peptidase_S11_N"/>
</dbReference>
<evidence type="ECO:0000256" key="7">
    <source>
        <dbReference type="RuleBase" id="RU004016"/>
    </source>
</evidence>
<keyword evidence="10" id="KW-1185">Reference proteome</keyword>
<evidence type="ECO:0000256" key="3">
    <source>
        <dbReference type="ARBA" id="ARBA00022801"/>
    </source>
</evidence>
<dbReference type="GO" id="GO:0016787">
    <property type="term" value="F:hydrolase activity"/>
    <property type="evidence" value="ECO:0007669"/>
    <property type="project" value="UniProtKB-KW"/>
</dbReference>
<dbReference type="RefSeq" id="WP_246637826.1">
    <property type="nucleotide sequence ID" value="NZ_CP078143.1"/>
</dbReference>
<dbReference type="PROSITE" id="PS51724">
    <property type="entry name" value="SPOR"/>
    <property type="match status" value="1"/>
</dbReference>
<evidence type="ECO:0000313" key="9">
    <source>
        <dbReference type="EMBL" id="MFC5583525.1"/>
    </source>
</evidence>
<reference evidence="10" key="1">
    <citation type="journal article" date="2019" name="Int. J. Syst. Evol. Microbiol.">
        <title>The Global Catalogue of Microorganisms (GCM) 10K type strain sequencing project: providing services to taxonomists for standard genome sequencing and annotation.</title>
        <authorList>
            <consortium name="The Broad Institute Genomics Platform"/>
            <consortium name="The Broad Institute Genome Sequencing Center for Infectious Disease"/>
            <person name="Wu L."/>
            <person name="Ma J."/>
        </authorList>
    </citation>
    <scope>NUCLEOTIDE SEQUENCE [LARGE SCALE GENOMIC DNA]</scope>
    <source>
        <strain evidence="10">JCM 3366</strain>
    </source>
</reference>
<keyword evidence="3 9" id="KW-0378">Hydrolase</keyword>
<dbReference type="Gene3D" id="3.40.710.10">
    <property type="entry name" value="DD-peptidase/beta-lactamase superfamily"/>
    <property type="match status" value="1"/>
</dbReference>
<keyword evidence="5" id="KW-0573">Peptidoglycan synthesis</keyword>
<dbReference type="PANTHER" id="PTHR21581:SF6">
    <property type="entry name" value="TRAFFICKING PROTEIN PARTICLE COMPLEX SUBUNIT 12"/>
    <property type="match status" value="1"/>
</dbReference>
<evidence type="ECO:0000256" key="2">
    <source>
        <dbReference type="ARBA" id="ARBA00022729"/>
    </source>
</evidence>
<organism evidence="9 10">
    <name type="scientific">Nitratireductor kimnyeongensis</name>
    <dbReference type="NCBI Taxonomy" id="430679"/>
    <lineage>
        <taxon>Bacteria</taxon>
        <taxon>Pseudomonadati</taxon>
        <taxon>Pseudomonadota</taxon>
        <taxon>Alphaproteobacteria</taxon>
        <taxon>Hyphomicrobiales</taxon>
        <taxon>Phyllobacteriaceae</taxon>
        <taxon>Nitratireductor</taxon>
    </lineage>
</organism>
<evidence type="ECO:0000313" key="10">
    <source>
        <dbReference type="Proteomes" id="UP001596107"/>
    </source>
</evidence>
<proteinExistence type="inferred from homology"/>
<keyword evidence="6" id="KW-0961">Cell wall biogenesis/degradation</keyword>
<keyword evidence="4" id="KW-0133">Cell shape</keyword>
<comment type="similarity">
    <text evidence="1 7">Belongs to the peptidase S11 family.</text>
</comment>
<dbReference type="InterPro" id="IPR036680">
    <property type="entry name" value="SPOR-like_sf"/>
</dbReference>
<feature type="domain" description="SPOR" evidence="8">
    <location>
        <begin position="369"/>
        <end position="453"/>
    </location>
</feature>
<dbReference type="Gene3D" id="3.30.70.1070">
    <property type="entry name" value="Sporulation related repeat"/>
    <property type="match status" value="1"/>
</dbReference>
<evidence type="ECO:0000256" key="1">
    <source>
        <dbReference type="ARBA" id="ARBA00007164"/>
    </source>
</evidence>
<evidence type="ECO:0000256" key="6">
    <source>
        <dbReference type="ARBA" id="ARBA00023316"/>
    </source>
</evidence>
<accession>A0ABW0T2I1</accession>
<dbReference type="SUPFAM" id="SSF56601">
    <property type="entry name" value="beta-lactamase/transpeptidase-like"/>
    <property type="match status" value="1"/>
</dbReference>
<dbReference type="InterPro" id="IPR018044">
    <property type="entry name" value="Peptidase_S11"/>
</dbReference>
<evidence type="ECO:0000256" key="5">
    <source>
        <dbReference type="ARBA" id="ARBA00022984"/>
    </source>
</evidence>
<dbReference type="PANTHER" id="PTHR21581">
    <property type="entry name" value="D-ALANYL-D-ALANINE CARBOXYPEPTIDASE"/>
    <property type="match status" value="1"/>
</dbReference>
<keyword evidence="2" id="KW-0732">Signal</keyword>
<dbReference type="EMBL" id="JBHSNB010000001">
    <property type="protein sequence ID" value="MFC5583525.1"/>
    <property type="molecule type" value="Genomic_DNA"/>
</dbReference>